<reference evidence="3" key="1">
    <citation type="submission" date="2016-11" db="UniProtKB">
        <authorList>
            <consortium name="WormBaseParasite"/>
        </authorList>
    </citation>
    <scope>IDENTIFICATION</scope>
</reference>
<protein>
    <submittedName>
        <fullName evidence="3">Uncharacterized protein</fullName>
    </submittedName>
</protein>
<accession>A0A1I7U5L3</accession>
<feature type="region of interest" description="Disordered" evidence="1">
    <location>
        <begin position="1"/>
        <end position="129"/>
    </location>
</feature>
<organism evidence="2 3">
    <name type="scientific">Caenorhabditis tropicalis</name>
    <dbReference type="NCBI Taxonomy" id="1561998"/>
    <lineage>
        <taxon>Eukaryota</taxon>
        <taxon>Metazoa</taxon>
        <taxon>Ecdysozoa</taxon>
        <taxon>Nematoda</taxon>
        <taxon>Chromadorea</taxon>
        <taxon>Rhabditida</taxon>
        <taxon>Rhabditina</taxon>
        <taxon>Rhabditomorpha</taxon>
        <taxon>Rhabditoidea</taxon>
        <taxon>Rhabditidae</taxon>
        <taxon>Peloderinae</taxon>
        <taxon>Caenorhabditis</taxon>
    </lineage>
</organism>
<keyword evidence="2" id="KW-1185">Reference proteome</keyword>
<name>A0A1I7U5L3_9PELO</name>
<evidence type="ECO:0000256" key="1">
    <source>
        <dbReference type="SAM" id="MobiDB-lite"/>
    </source>
</evidence>
<dbReference type="AlphaFoldDB" id="A0A1I7U5L3"/>
<evidence type="ECO:0000313" key="3">
    <source>
        <dbReference type="WBParaSite" id="Csp11.Scaffold629.g15086.t1"/>
    </source>
</evidence>
<dbReference type="WBParaSite" id="Csp11.Scaffold629.g15086.t1">
    <property type="protein sequence ID" value="Csp11.Scaffold629.g15086.t1"/>
    <property type="gene ID" value="Csp11.Scaffold629.g15086"/>
</dbReference>
<dbReference type="Proteomes" id="UP000095282">
    <property type="component" value="Unplaced"/>
</dbReference>
<sequence length="151" mass="15506">MNHTISSPTSSSRASGSGSSIPTTPKTNGNHQRGGQRAPNGRQRKAQSSSPQALNPFASSSICSSPSARNVPLPPIEWLNKLQVPSDETPSRPSSSISDTSSSTSSLASVSSGGHPSSPSSPLSHFQLEKSTEMGGIRVCPLQLIAAIVSA</sequence>
<evidence type="ECO:0000313" key="2">
    <source>
        <dbReference type="Proteomes" id="UP000095282"/>
    </source>
</evidence>
<feature type="compositionally biased region" description="Low complexity" evidence="1">
    <location>
        <begin position="85"/>
        <end position="124"/>
    </location>
</feature>
<proteinExistence type="predicted"/>
<feature type="compositionally biased region" description="Low complexity" evidence="1">
    <location>
        <begin position="1"/>
        <end position="22"/>
    </location>
</feature>
<dbReference type="eggNOG" id="ENOG502TIIW">
    <property type="taxonomic scope" value="Eukaryota"/>
</dbReference>
<feature type="compositionally biased region" description="Polar residues" evidence="1">
    <location>
        <begin position="23"/>
        <end position="33"/>
    </location>
</feature>